<evidence type="ECO:0000313" key="2">
    <source>
        <dbReference type="EMBL" id="KAG0289049.1"/>
    </source>
</evidence>
<evidence type="ECO:0000256" key="1">
    <source>
        <dbReference type="SAM" id="MobiDB-lite"/>
    </source>
</evidence>
<reference evidence="2" key="1">
    <citation type="journal article" date="2020" name="Fungal Divers.">
        <title>Resolving the Mortierellaceae phylogeny through synthesis of multi-gene phylogenetics and phylogenomics.</title>
        <authorList>
            <person name="Vandepol N."/>
            <person name="Liber J."/>
            <person name="Desiro A."/>
            <person name="Na H."/>
            <person name="Kennedy M."/>
            <person name="Barry K."/>
            <person name="Grigoriev I.V."/>
            <person name="Miller A.N."/>
            <person name="O'Donnell K."/>
            <person name="Stajich J.E."/>
            <person name="Bonito G."/>
        </authorList>
    </citation>
    <scope>NUCLEOTIDE SEQUENCE</scope>
    <source>
        <strain evidence="2">NVP60</strain>
    </source>
</reference>
<dbReference type="AlphaFoldDB" id="A0A9P6QTY8"/>
<dbReference type="Proteomes" id="UP000823405">
    <property type="component" value="Unassembled WGS sequence"/>
</dbReference>
<feature type="region of interest" description="Disordered" evidence="1">
    <location>
        <begin position="1"/>
        <end position="21"/>
    </location>
</feature>
<protein>
    <submittedName>
        <fullName evidence="2">Uncharacterized protein</fullName>
    </submittedName>
</protein>
<keyword evidence="3" id="KW-1185">Reference proteome</keyword>
<dbReference type="EMBL" id="JAAAIN010002922">
    <property type="protein sequence ID" value="KAG0289049.1"/>
    <property type="molecule type" value="Genomic_DNA"/>
</dbReference>
<evidence type="ECO:0000313" key="3">
    <source>
        <dbReference type="Proteomes" id="UP000823405"/>
    </source>
</evidence>
<name>A0A9P6QTY8_9FUNG</name>
<proteinExistence type="predicted"/>
<feature type="non-terminal residue" evidence="2">
    <location>
        <position position="1"/>
    </location>
</feature>
<comment type="caution">
    <text evidence="2">The sequence shown here is derived from an EMBL/GenBank/DDBJ whole genome shotgun (WGS) entry which is preliminary data.</text>
</comment>
<gene>
    <name evidence="2" type="ORF">BGZ97_006593</name>
</gene>
<feature type="region of interest" description="Disordered" evidence="1">
    <location>
        <begin position="365"/>
        <end position="402"/>
    </location>
</feature>
<sequence>ASRHNEPNDLDGTSAANSGQHAMITVKDYSVDDQSDNNGINTVLDTEVRDWTVNGLAEHLTAATMAHEASRDNHNAEVVMYHKEPVSAKCYGRTTVVLNNYYHLHSGASSNNGNNNNDNPHISNYFLSYRHKWPDALNLPTVGRIYSRTNNNPYSSPVIELISANSSSNSSSGSETAQPALTFVRTPLNSRLYHRDCNIHTTNNDIIAPENIRSKETTKANSIIEAQQRTSLSFTYRGAQRTSVTNNHGSISKNAFSNGRDSYKNNVLVNINDDNKIISEDNINTASTSTSTMTRSYSTLNKASAMHIRHDLQDENTLGTHYSPVSAEITQSKFPVQKRGVRQPLAPIDINILINSKAYINSTGANGRSVNDNNSHSDINHRGTNTLQASNCTHYSSSRHAL</sequence>
<accession>A0A9P6QTY8</accession>
<organism evidence="2 3">
    <name type="scientific">Linnemannia gamsii</name>
    <dbReference type="NCBI Taxonomy" id="64522"/>
    <lineage>
        <taxon>Eukaryota</taxon>
        <taxon>Fungi</taxon>
        <taxon>Fungi incertae sedis</taxon>
        <taxon>Mucoromycota</taxon>
        <taxon>Mortierellomycotina</taxon>
        <taxon>Mortierellomycetes</taxon>
        <taxon>Mortierellales</taxon>
        <taxon>Mortierellaceae</taxon>
        <taxon>Linnemannia</taxon>
    </lineage>
</organism>